<evidence type="ECO:0000256" key="1">
    <source>
        <dbReference type="SAM" id="MobiDB-lite"/>
    </source>
</evidence>
<comment type="caution">
    <text evidence="2">The sequence shown here is derived from an EMBL/GenBank/DDBJ whole genome shotgun (WGS) entry which is preliminary data.</text>
</comment>
<evidence type="ECO:0000313" key="2">
    <source>
        <dbReference type="EMBL" id="KAK5795719.1"/>
    </source>
</evidence>
<organism evidence="2 3">
    <name type="scientific">Gossypium arboreum</name>
    <name type="common">Tree cotton</name>
    <name type="synonym">Gossypium nanking</name>
    <dbReference type="NCBI Taxonomy" id="29729"/>
    <lineage>
        <taxon>Eukaryota</taxon>
        <taxon>Viridiplantae</taxon>
        <taxon>Streptophyta</taxon>
        <taxon>Embryophyta</taxon>
        <taxon>Tracheophyta</taxon>
        <taxon>Spermatophyta</taxon>
        <taxon>Magnoliopsida</taxon>
        <taxon>eudicotyledons</taxon>
        <taxon>Gunneridae</taxon>
        <taxon>Pentapetalae</taxon>
        <taxon>rosids</taxon>
        <taxon>malvids</taxon>
        <taxon>Malvales</taxon>
        <taxon>Malvaceae</taxon>
        <taxon>Malvoideae</taxon>
        <taxon>Gossypium</taxon>
    </lineage>
</organism>
<protein>
    <submittedName>
        <fullName evidence="2">Uncharacterized protein</fullName>
    </submittedName>
</protein>
<sequence length="68" mass="7218">MNGFGCWNSGEGSCRPPPPSPPAAVAGRRVWRGSRRPWAARVTAYAAEVGSSVWEEDCFGCAALKSCC</sequence>
<feature type="region of interest" description="Disordered" evidence="1">
    <location>
        <begin position="1"/>
        <end position="28"/>
    </location>
</feature>
<keyword evidence="3" id="KW-1185">Reference proteome</keyword>
<dbReference type="EMBL" id="JARKNE010000010">
    <property type="protein sequence ID" value="KAK5795719.1"/>
    <property type="molecule type" value="Genomic_DNA"/>
</dbReference>
<accession>A0ABR0NLK6</accession>
<reference evidence="2 3" key="1">
    <citation type="submission" date="2023-03" db="EMBL/GenBank/DDBJ databases">
        <title>WGS of Gossypium arboreum.</title>
        <authorList>
            <person name="Yu D."/>
        </authorList>
    </citation>
    <scope>NUCLEOTIDE SEQUENCE [LARGE SCALE GENOMIC DNA]</scope>
    <source>
        <tissue evidence="2">Leaf</tissue>
    </source>
</reference>
<dbReference type="Proteomes" id="UP001358586">
    <property type="component" value="Chromosome 10"/>
</dbReference>
<gene>
    <name evidence="2" type="ORF">PVK06_036991</name>
</gene>
<name>A0ABR0NLK6_GOSAR</name>
<evidence type="ECO:0000313" key="3">
    <source>
        <dbReference type="Proteomes" id="UP001358586"/>
    </source>
</evidence>
<proteinExistence type="predicted"/>